<dbReference type="InterPro" id="IPR009057">
    <property type="entry name" value="Homeodomain-like_sf"/>
</dbReference>
<keyword evidence="3" id="KW-0804">Transcription</keyword>
<protein>
    <submittedName>
        <fullName evidence="6">Helix-turn-helix domain-containing protein</fullName>
    </submittedName>
</protein>
<keyword evidence="4" id="KW-0812">Transmembrane</keyword>
<dbReference type="GO" id="GO:0043565">
    <property type="term" value="F:sequence-specific DNA binding"/>
    <property type="evidence" value="ECO:0007669"/>
    <property type="project" value="InterPro"/>
</dbReference>
<evidence type="ECO:0000259" key="5">
    <source>
        <dbReference type="PROSITE" id="PS01124"/>
    </source>
</evidence>
<dbReference type="AlphaFoldDB" id="A0A9D2L2M6"/>
<comment type="caution">
    <text evidence="6">The sequence shown here is derived from an EMBL/GenBank/DDBJ whole genome shotgun (WGS) entry which is preliminary data.</text>
</comment>
<evidence type="ECO:0000313" key="6">
    <source>
        <dbReference type="EMBL" id="HJA94591.1"/>
    </source>
</evidence>
<dbReference type="SMART" id="SM00342">
    <property type="entry name" value="HTH_ARAC"/>
    <property type="match status" value="1"/>
</dbReference>
<sequence length="737" mass="84947">MRKRGKRNLWYYIRSFSAILVFCVLVMGGYLYSYFYQTIYKDFQKSNQDHLNSIVAQHENNMKILDDITIQLSLDEDNVEFLLEEQPEKSTVLKQQLYSYHSVSQFFDRIWFFYRGDRYLYSPSTSVDVDRFVGKGLVLQDCTAEKLEEILYDENSRMTVLPEQTADGYLAFNTGSEKGVLYVKLMEPHRNSVVLFLVGEDYYDSLLGMSESEQRQSFICYQGTEVVSRGTLQEDFGKILGQVMEGEGEVQSLSGQQVWKAGREKYLITWEVGESGLIYATAESLKDFQNKLIFSQWGILFVLALCSIPTSIFFRKLSRELAGRVANINVLLSDEKSYDLDSLESGVRSLLEKEKENEDDTQTMRRVLFINNLVQEKFPDRQSVLEEAKKAGMNANRSYYAVILMGDHENSNENEAHKMMLHNIAERSGVDGYGIHLINSGQSLYVLFADSMQELDAATEELFVIGKNNCEEFVMAVSGVHTNLIRASEAYLEADYAYGTRFLVDSGQIIFFKDVKLVEKTTMQPETWIPRFRNTLRAGNELEIKMLIQEMCDKLSYRGQSLLAFRVLCNDIMHVLLTEWPETNVENIYNVFSLSECLTLQDFQDLLLELCMKLTETAPRKEKEEGDFVLEAVAYMKQHYREPELTMAFLAEYLGVSGVTLAVKFKNAFEISPSDYLAVLRMEEAKRLLKETDMQVKEVSQAVGYEDARVFMRRFKKYTGVTPGGFRETWEDAENEK</sequence>
<dbReference type="PANTHER" id="PTHR43280:SF2">
    <property type="entry name" value="HTH-TYPE TRANSCRIPTIONAL REGULATOR EXSA"/>
    <property type="match status" value="1"/>
</dbReference>
<accession>A0A9D2L2M6</accession>
<proteinExistence type="predicted"/>
<dbReference type="PANTHER" id="PTHR43280">
    <property type="entry name" value="ARAC-FAMILY TRANSCRIPTIONAL REGULATOR"/>
    <property type="match status" value="1"/>
</dbReference>
<feature type="domain" description="HTH araC/xylS-type" evidence="5">
    <location>
        <begin position="630"/>
        <end position="729"/>
    </location>
</feature>
<evidence type="ECO:0000256" key="1">
    <source>
        <dbReference type="ARBA" id="ARBA00023015"/>
    </source>
</evidence>
<evidence type="ECO:0000256" key="4">
    <source>
        <dbReference type="SAM" id="Phobius"/>
    </source>
</evidence>
<keyword evidence="4" id="KW-0472">Membrane</keyword>
<dbReference type="SUPFAM" id="SSF46689">
    <property type="entry name" value="Homeodomain-like"/>
    <property type="match status" value="1"/>
</dbReference>
<evidence type="ECO:0000313" key="7">
    <source>
        <dbReference type="Proteomes" id="UP000886858"/>
    </source>
</evidence>
<reference evidence="6" key="2">
    <citation type="submission" date="2021-04" db="EMBL/GenBank/DDBJ databases">
        <authorList>
            <person name="Gilroy R."/>
        </authorList>
    </citation>
    <scope>NUCLEOTIDE SEQUENCE</scope>
    <source>
        <strain evidence="6">CHK179-7159</strain>
    </source>
</reference>
<dbReference type="GO" id="GO:0003700">
    <property type="term" value="F:DNA-binding transcription factor activity"/>
    <property type="evidence" value="ECO:0007669"/>
    <property type="project" value="InterPro"/>
</dbReference>
<keyword evidence="4" id="KW-1133">Transmembrane helix</keyword>
<gene>
    <name evidence="6" type="ORF">H9717_16015</name>
</gene>
<keyword evidence="2" id="KW-0238">DNA-binding</keyword>
<reference evidence="6" key="1">
    <citation type="journal article" date="2021" name="PeerJ">
        <title>Extensive microbial diversity within the chicken gut microbiome revealed by metagenomics and culture.</title>
        <authorList>
            <person name="Gilroy R."/>
            <person name="Ravi A."/>
            <person name="Getino M."/>
            <person name="Pursley I."/>
            <person name="Horton D.L."/>
            <person name="Alikhan N.F."/>
            <person name="Baker D."/>
            <person name="Gharbi K."/>
            <person name="Hall N."/>
            <person name="Watson M."/>
            <person name="Adriaenssens E.M."/>
            <person name="Foster-Nyarko E."/>
            <person name="Jarju S."/>
            <person name="Secka A."/>
            <person name="Antonio M."/>
            <person name="Oren A."/>
            <person name="Chaudhuri R.R."/>
            <person name="La Ragione R."/>
            <person name="Hildebrand F."/>
            <person name="Pallen M.J."/>
        </authorList>
    </citation>
    <scope>NUCLEOTIDE SEQUENCE</scope>
    <source>
        <strain evidence="6">CHK179-7159</strain>
    </source>
</reference>
<dbReference type="Pfam" id="PF12833">
    <property type="entry name" value="HTH_18"/>
    <property type="match status" value="1"/>
</dbReference>
<dbReference type="PROSITE" id="PS01124">
    <property type="entry name" value="HTH_ARAC_FAMILY_2"/>
    <property type="match status" value="1"/>
</dbReference>
<dbReference type="InterPro" id="IPR018060">
    <property type="entry name" value="HTH_AraC"/>
</dbReference>
<keyword evidence="1" id="KW-0805">Transcription regulation</keyword>
<dbReference type="EMBL" id="DWYY01000185">
    <property type="protein sequence ID" value="HJA94591.1"/>
    <property type="molecule type" value="Genomic_DNA"/>
</dbReference>
<organism evidence="6 7">
    <name type="scientific">Candidatus Eisenbergiella merdipullorum</name>
    <dbReference type="NCBI Taxonomy" id="2838553"/>
    <lineage>
        <taxon>Bacteria</taxon>
        <taxon>Bacillati</taxon>
        <taxon>Bacillota</taxon>
        <taxon>Clostridia</taxon>
        <taxon>Lachnospirales</taxon>
        <taxon>Lachnospiraceae</taxon>
        <taxon>Eisenbergiella</taxon>
    </lineage>
</organism>
<dbReference type="Proteomes" id="UP000886858">
    <property type="component" value="Unassembled WGS sequence"/>
</dbReference>
<feature type="transmembrane region" description="Helical" evidence="4">
    <location>
        <begin position="12"/>
        <end position="35"/>
    </location>
</feature>
<dbReference type="InterPro" id="IPR018062">
    <property type="entry name" value="HTH_AraC-typ_CS"/>
</dbReference>
<name>A0A9D2L2M6_9FIRM</name>
<evidence type="ECO:0000256" key="2">
    <source>
        <dbReference type="ARBA" id="ARBA00023125"/>
    </source>
</evidence>
<evidence type="ECO:0000256" key="3">
    <source>
        <dbReference type="ARBA" id="ARBA00023163"/>
    </source>
</evidence>
<dbReference type="PROSITE" id="PS00041">
    <property type="entry name" value="HTH_ARAC_FAMILY_1"/>
    <property type="match status" value="1"/>
</dbReference>
<dbReference type="Gene3D" id="1.10.10.60">
    <property type="entry name" value="Homeodomain-like"/>
    <property type="match status" value="2"/>
</dbReference>